<proteinExistence type="predicted"/>
<sequence length="315" mass="36635">MSFLKKLNNIFSDESEKGISVVEKLSNVVRNKFKRKMTIEHNTITTQSEEKNEKIKRKKEEKHMISVKNDNNENEEVLKFEPHTRVNPIDICIDETNFLLKDDESINFTRKSISVENKHFILNDELFSRKIDSSISNEIKVLKEIIKTIRKEGKNTLIKINQVEKQVKDLENNSVNQLRKEIIDLESKMIILTSEMETYKEKQEVCLNCSNNLKQKNNKQNDIDSIGKKDNRSVKNESLTVKSNIKKAKGGPKSLREEIKNKKCDNFLKSEKDEFSSLTEKFVSKSFTSNNSLKDTFKQESGDELIVLKSDDESY</sequence>
<dbReference type="Proteomes" id="UP000192758">
    <property type="component" value="Unassembled WGS sequence"/>
</dbReference>
<keyword evidence="4" id="KW-1185">Reference proteome</keyword>
<organism evidence="3 4">
    <name type="scientific">Ecytonucleospora hepatopenaei</name>
    <dbReference type="NCBI Taxonomy" id="646526"/>
    <lineage>
        <taxon>Eukaryota</taxon>
        <taxon>Fungi</taxon>
        <taxon>Fungi incertae sedis</taxon>
        <taxon>Microsporidia</taxon>
        <taxon>Enterocytozoonidae</taxon>
        <taxon>Ecytonucleospora</taxon>
    </lineage>
</organism>
<evidence type="ECO:0000256" key="2">
    <source>
        <dbReference type="SAM" id="MobiDB-lite"/>
    </source>
</evidence>
<accession>A0A1W0E550</accession>
<feature type="region of interest" description="Disordered" evidence="2">
    <location>
        <begin position="45"/>
        <end position="68"/>
    </location>
</feature>
<evidence type="ECO:0000256" key="1">
    <source>
        <dbReference type="SAM" id="Coils"/>
    </source>
</evidence>
<comment type="caution">
    <text evidence="3">The sequence shown here is derived from an EMBL/GenBank/DDBJ whole genome shotgun (WGS) entry which is preliminary data.</text>
</comment>
<dbReference type="AlphaFoldDB" id="A0A1W0E550"/>
<evidence type="ECO:0000313" key="3">
    <source>
        <dbReference type="EMBL" id="OQS54353.1"/>
    </source>
</evidence>
<keyword evidence="1" id="KW-0175">Coiled coil</keyword>
<reference evidence="3 4" key="1">
    <citation type="journal article" date="2017" name="Environ. Microbiol.">
        <title>Decay of the glycolytic pathway and adaptation to intranuclear parasitism within Enterocytozoonidae microsporidia.</title>
        <authorList>
            <person name="Wiredu Boakye D."/>
            <person name="Jaroenlak P."/>
            <person name="Prachumwat A."/>
            <person name="Williams T.A."/>
            <person name="Bateman K.S."/>
            <person name="Itsathitphaisarn O."/>
            <person name="Sritunyalucksana K."/>
            <person name="Paszkiewicz K.H."/>
            <person name="Moore K.A."/>
            <person name="Stentiford G.D."/>
            <person name="Williams B.A."/>
        </authorList>
    </citation>
    <scope>NUCLEOTIDE SEQUENCE [LARGE SCALE GENOMIC DNA]</scope>
    <source>
        <strain evidence="3 4">TH1</strain>
    </source>
</reference>
<dbReference type="VEuPathDB" id="MicrosporidiaDB:EHP00_1423"/>
<dbReference type="EMBL" id="MNPJ01000020">
    <property type="protein sequence ID" value="OQS54353.1"/>
    <property type="molecule type" value="Genomic_DNA"/>
</dbReference>
<gene>
    <name evidence="3" type="ORF">EHP00_1423</name>
</gene>
<feature type="coiled-coil region" evidence="1">
    <location>
        <begin position="153"/>
        <end position="202"/>
    </location>
</feature>
<evidence type="ECO:0000313" key="4">
    <source>
        <dbReference type="Proteomes" id="UP000192758"/>
    </source>
</evidence>
<protein>
    <submittedName>
        <fullName evidence="3">Uncharacterized protein</fullName>
    </submittedName>
</protein>
<dbReference type="OrthoDB" id="294743at2759"/>
<name>A0A1W0E550_9MICR</name>